<proteinExistence type="inferred from homology"/>
<keyword evidence="3" id="KW-0274">FAD</keyword>
<keyword evidence="5" id="KW-0732">Signal</keyword>
<keyword evidence="2" id="KW-0285">Flavoprotein</keyword>
<name>A0A9P8VBR9_9PEZI</name>
<dbReference type="GO" id="GO:0016491">
    <property type="term" value="F:oxidoreductase activity"/>
    <property type="evidence" value="ECO:0007669"/>
    <property type="project" value="UniProtKB-KW"/>
</dbReference>
<keyword evidence="4" id="KW-0560">Oxidoreductase</keyword>
<gene>
    <name evidence="7" type="ORF">F5X68DRAFT_261686</name>
</gene>
<evidence type="ECO:0000313" key="7">
    <source>
        <dbReference type="EMBL" id="KAH6686652.1"/>
    </source>
</evidence>
<organism evidence="7 8">
    <name type="scientific">Plectosphaerella plurivora</name>
    <dbReference type="NCBI Taxonomy" id="936078"/>
    <lineage>
        <taxon>Eukaryota</taxon>
        <taxon>Fungi</taxon>
        <taxon>Dikarya</taxon>
        <taxon>Ascomycota</taxon>
        <taxon>Pezizomycotina</taxon>
        <taxon>Sordariomycetes</taxon>
        <taxon>Hypocreomycetidae</taxon>
        <taxon>Glomerellales</taxon>
        <taxon>Plectosphaerellaceae</taxon>
        <taxon>Plectosphaerella</taxon>
    </lineage>
</organism>
<dbReference type="InterPro" id="IPR050416">
    <property type="entry name" value="FAD-linked_Oxidoreductase"/>
</dbReference>
<evidence type="ECO:0000256" key="5">
    <source>
        <dbReference type="SAM" id="SignalP"/>
    </source>
</evidence>
<feature type="chain" id="PRO_5040105961" evidence="5">
    <location>
        <begin position="21"/>
        <end position="504"/>
    </location>
</feature>
<evidence type="ECO:0000256" key="3">
    <source>
        <dbReference type="ARBA" id="ARBA00022827"/>
    </source>
</evidence>
<evidence type="ECO:0000256" key="4">
    <source>
        <dbReference type="ARBA" id="ARBA00023002"/>
    </source>
</evidence>
<dbReference type="InterPro" id="IPR016169">
    <property type="entry name" value="FAD-bd_PCMH_sub2"/>
</dbReference>
<dbReference type="SUPFAM" id="SSF56176">
    <property type="entry name" value="FAD-binding/transporter-associated domain-like"/>
    <property type="match status" value="1"/>
</dbReference>
<evidence type="ECO:0000259" key="6">
    <source>
        <dbReference type="PROSITE" id="PS51387"/>
    </source>
</evidence>
<dbReference type="PANTHER" id="PTHR42973:SF53">
    <property type="entry name" value="FAD-BINDING PCMH-TYPE DOMAIN-CONTAINING PROTEIN-RELATED"/>
    <property type="match status" value="1"/>
</dbReference>
<dbReference type="InterPro" id="IPR036318">
    <property type="entry name" value="FAD-bd_PCMH-like_sf"/>
</dbReference>
<dbReference type="InterPro" id="IPR006094">
    <property type="entry name" value="Oxid_FAD_bind_N"/>
</dbReference>
<accession>A0A9P8VBR9</accession>
<feature type="domain" description="FAD-binding PCMH-type" evidence="6">
    <location>
        <begin position="66"/>
        <end position="237"/>
    </location>
</feature>
<feature type="signal peptide" evidence="5">
    <location>
        <begin position="1"/>
        <end position="20"/>
    </location>
</feature>
<keyword evidence="8" id="KW-1185">Reference proteome</keyword>
<protein>
    <submittedName>
        <fullName evidence="7">FAD binding domain-containing protein</fullName>
    </submittedName>
</protein>
<sequence length="504" mass="54112">MKASVVASILAFTALEGAIASTVGAQSPQCTCCAALSKEPSLEGKVWAPGNELYTARLSQYYSANAAQAPWCMVVPSSTEEVSTIVKIFNKYQCPFGMRSGAHSAFKGSNGIEDGVTVDFGYMNSTVYNPDTKLASIQPGADWGSVFGALIPSGVVTIGGRASVVGVGGFTTGGGYSFHSNTEGFAADNIHSFEVVLGDGSIVNANADENADLWKALKGGSGNFGFVTKLEEYTVPEPKMWGGITMYTLDQREQLYDAYYNFQEKGAADPGSQNIISCIYSGGAFVLVSVLSNIEAVPEPAAFSDYLAIEDVISSTLTVGNIAELVPIFTGPTPLGLFANWQNGMVAHTREVMDFINDKQQEYVAKMKAAAPESNFEVLLQFQPFTQTIVDKSIAKGGNVLGLERVVADGPALQWMIALTVDTDANQQVIRPLAEELAAVINKYADDNGIQRDWVFANYASAIQDPLATYGEENIQFLRDVSDKYDSRKVFQKLRQTGFKIPTA</sequence>
<dbReference type="EMBL" id="JAGSXJ010000012">
    <property type="protein sequence ID" value="KAH6686652.1"/>
    <property type="molecule type" value="Genomic_DNA"/>
</dbReference>
<dbReference type="AlphaFoldDB" id="A0A9P8VBR9"/>
<comment type="similarity">
    <text evidence="1">Belongs to the oxygen-dependent FAD-linked oxidoreductase family.</text>
</comment>
<dbReference type="InterPro" id="IPR016166">
    <property type="entry name" value="FAD-bd_PCMH"/>
</dbReference>
<dbReference type="Proteomes" id="UP000770015">
    <property type="component" value="Unassembled WGS sequence"/>
</dbReference>
<evidence type="ECO:0000256" key="1">
    <source>
        <dbReference type="ARBA" id="ARBA00005466"/>
    </source>
</evidence>
<dbReference type="PANTHER" id="PTHR42973">
    <property type="entry name" value="BINDING OXIDOREDUCTASE, PUTATIVE (AFU_ORTHOLOGUE AFUA_1G17690)-RELATED"/>
    <property type="match status" value="1"/>
</dbReference>
<evidence type="ECO:0000313" key="8">
    <source>
        <dbReference type="Proteomes" id="UP000770015"/>
    </source>
</evidence>
<dbReference type="Pfam" id="PF01565">
    <property type="entry name" value="FAD_binding_4"/>
    <property type="match status" value="1"/>
</dbReference>
<dbReference type="OrthoDB" id="2151789at2759"/>
<dbReference type="PROSITE" id="PS51387">
    <property type="entry name" value="FAD_PCMH"/>
    <property type="match status" value="1"/>
</dbReference>
<dbReference type="Gene3D" id="3.30.465.10">
    <property type="match status" value="1"/>
</dbReference>
<evidence type="ECO:0000256" key="2">
    <source>
        <dbReference type="ARBA" id="ARBA00022630"/>
    </source>
</evidence>
<dbReference type="GO" id="GO:0071949">
    <property type="term" value="F:FAD binding"/>
    <property type="evidence" value="ECO:0007669"/>
    <property type="project" value="InterPro"/>
</dbReference>
<comment type="caution">
    <text evidence="7">The sequence shown here is derived from an EMBL/GenBank/DDBJ whole genome shotgun (WGS) entry which is preliminary data.</text>
</comment>
<reference evidence="7" key="1">
    <citation type="journal article" date="2021" name="Nat. Commun.">
        <title>Genetic determinants of endophytism in the Arabidopsis root mycobiome.</title>
        <authorList>
            <person name="Mesny F."/>
            <person name="Miyauchi S."/>
            <person name="Thiergart T."/>
            <person name="Pickel B."/>
            <person name="Atanasova L."/>
            <person name="Karlsson M."/>
            <person name="Huettel B."/>
            <person name="Barry K.W."/>
            <person name="Haridas S."/>
            <person name="Chen C."/>
            <person name="Bauer D."/>
            <person name="Andreopoulos W."/>
            <person name="Pangilinan J."/>
            <person name="LaButti K."/>
            <person name="Riley R."/>
            <person name="Lipzen A."/>
            <person name="Clum A."/>
            <person name="Drula E."/>
            <person name="Henrissat B."/>
            <person name="Kohler A."/>
            <person name="Grigoriev I.V."/>
            <person name="Martin F.M."/>
            <person name="Hacquard S."/>
        </authorList>
    </citation>
    <scope>NUCLEOTIDE SEQUENCE</scope>
    <source>
        <strain evidence="7">MPI-SDFR-AT-0117</strain>
    </source>
</reference>